<dbReference type="Proteomes" id="UP001521222">
    <property type="component" value="Unassembled WGS sequence"/>
</dbReference>
<evidence type="ECO:0000256" key="4">
    <source>
        <dbReference type="ARBA" id="ARBA00022786"/>
    </source>
</evidence>
<organism evidence="11 12">
    <name type="scientific">Nothophoma quercina</name>
    <dbReference type="NCBI Taxonomy" id="749835"/>
    <lineage>
        <taxon>Eukaryota</taxon>
        <taxon>Fungi</taxon>
        <taxon>Dikarya</taxon>
        <taxon>Ascomycota</taxon>
        <taxon>Pezizomycotina</taxon>
        <taxon>Dothideomycetes</taxon>
        <taxon>Pleosporomycetidae</taxon>
        <taxon>Pleosporales</taxon>
        <taxon>Pleosporineae</taxon>
        <taxon>Didymellaceae</taxon>
        <taxon>Nothophoma</taxon>
    </lineage>
</organism>
<dbReference type="Pfam" id="PF12359">
    <property type="entry name" value="DUF3645"/>
    <property type="match status" value="1"/>
</dbReference>
<name>A0ABR3QZF8_9PLEO</name>
<reference evidence="11 12" key="1">
    <citation type="submission" date="2024-02" db="EMBL/GenBank/DDBJ databases">
        <title>De novo assembly and annotation of 12 fungi associated with fruit tree decline syndrome in Ontario, Canada.</title>
        <authorList>
            <person name="Sulman M."/>
            <person name="Ellouze W."/>
            <person name="Ilyukhin E."/>
        </authorList>
    </citation>
    <scope>NUCLEOTIDE SEQUENCE [LARGE SCALE GENOMIC DNA]</scope>
    <source>
        <strain evidence="11 12">M97-236</strain>
    </source>
</reference>
<evidence type="ECO:0000313" key="12">
    <source>
        <dbReference type="Proteomes" id="UP001521222"/>
    </source>
</evidence>
<evidence type="ECO:0000256" key="5">
    <source>
        <dbReference type="ARBA" id="ARBA00022801"/>
    </source>
</evidence>
<dbReference type="InterPro" id="IPR022099">
    <property type="entry name" value="DUF3638"/>
</dbReference>
<dbReference type="InterPro" id="IPR051346">
    <property type="entry name" value="OTU_Deubiquitinase"/>
</dbReference>
<proteinExistence type="predicted"/>
<dbReference type="EMBL" id="JAKIXB020000025">
    <property type="protein sequence ID" value="KAL1597555.1"/>
    <property type="molecule type" value="Genomic_DNA"/>
</dbReference>
<evidence type="ECO:0000256" key="2">
    <source>
        <dbReference type="ARBA" id="ARBA00012759"/>
    </source>
</evidence>
<feature type="compositionally biased region" description="Acidic residues" evidence="7">
    <location>
        <begin position="3168"/>
        <end position="3195"/>
    </location>
</feature>
<dbReference type="InterPro" id="IPR022105">
    <property type="entry name" value="DUF3645"/>
</dbReference>
<evidence type="ECO:0000256" key="1">
    <source>
        <dbReference type="ARBA" id="ARBA00000707"/>
    </source>
</evidence>
<feature type="compositionally biased region" description="Basic and acidic residues" evidence="7">
    <location>
        <begin position="3130"/>
        <end position="3139"/>
    </location>
</feature>
<feature type="domain" description="DUF3638" evidence="8">
    <location>
        <begin position="2043"/>
        <end position="2266"/>
    </location>
</feature>
<protein>
    <recommendedName>
        <fullName evidence="2">ubiquitinyl hydrolase 1</fullName>
        <ecNumber evidence="2">3.4.19.12</ecNumber>
    </recommendedName>
</protein>
<keyword evidence="4" id="KW-0833">Ubl conjugation pathway</keyword>
<evidence type="ECO:0000256" key="6">
    <source>
        <dbReference type="ARBA" id="ARBA00022807"/>
    </source>
</evidence>
<evidence type="ECO:0000256" key="7">
    <source>
        <dbReference type="SAM" id="MobiDB-lite"/>
    </source>
</evidence>
<evidence type="ECO:0000259" key="10">
    <source>
        <dbReference type="Pfam" id="PF20255"/>
    </source>
</evidence>
<accession>A0ABR3QZF8</accession>
<feature type="domain" description="DUF6606" evidence="10">
    <location>
        <begin position="13"/>
        <end position="287"/>
    </location>
</feature>
<dbReference type="PANTHER" id="PTHR13367">
    <property type="entry name" value="UBIQUITIN THIOESTERASE"/>
    <property type="match status" value="1"/>
</dbReference>
<evidence type="ECO:0000256" key="3">
    <source>
        <dbReference type="ARBA" id="ARBA00022670"/>
    </source>
</evidence>
<evidence type="ECO:0000259" key="8">
    <source>
        <dbReference type="Pfam" id="PF12340"/>
    </source>
</evidence>
<comment type="caution">
    <text evidence="11">The sequence shown here is derived from an EMBL/GenBank/DDBJ whole genome shotgun (WGS) entry which is preliminary data.</text>
</comment>
<keyword evidence="12" id="KW-1185">Reference proteome</keyword>
<evidence type="ECO:0000259" key="9">
    <source>
        <dbReference type="Pfam" id="PF12359"/>
    </source>
</evidence>
<feature type="domain" description="DUF3645" evidence="9">
    <location>
        <begin position="2386"/>
        <end position="2418"/>
    </location>
</feature>
<keyword evidence="6" id="KW-0788">Thiol protease</keyword>
<dbReference type="Pfam" id="PF12340">
    <property type="entry name" value="DUF3638"/>
    <property type="match status" value="1"/>
</dbReference>
<gene>
    <name evidence="11" type="ORF">SLS59_007252</name>
</gene>
<keyword evidence="3" id="KW-0645">Protease</keyword>
<dbReference type="InterPro" id="IPR046541">
    <property type="entry name" value="DUF6606"/>
</dbReference>
<comment type="catalytic activity">
    <reaction evidence="1">
        <text>Thiol-dependent hydrolysis of ester, thioester, amide, peptide and isopeptide bonds formed by the C-terminal Gly of ubiquitin (a 76-residue protein attached to proteins as an intracellular targeting signal).</text>
        <dbReference type="EC" id="3.4.19.12"/>
    </reaction>
</comment>
<evidence type="ECO:0000313" key="11">
    <source>
        <dbReference type="EMBL" id="KAL1597555.1"/>
    </source>
</evidence>
<dbReference type="PANTHER" id="PTHR13367:SF32">
    <property type="entry name" value="DUF6606 DOMAIN-CONTAINING PROTEIN"/>
    <property type="match status" value="1"/>
</dbReference>
<feature type="region of interest" description="Disordered" evidence="7">
    <location>
        <begin position="3130"/>
        <end position="3195"/>
    </location>
</feature>
<keyword evidence="5" id="KW-0378">Hydrolase</keyword>
<sequence length="3195" mass="362546">MAVPGRLPFNEQLYNHIALPRDVPGREDRNLSNIDTSLLTRLIDASRVLNSHVTLKDQHQIRALTDSLTACQSLNIDRAITKPALLREFRSLQPDRILILHVSAQNCGLLVYAQESESTGQRVIFEAFEVTPTCEQVLAAKSALLRDFPGCAVSIPRTTLLEDSFLDSLASFLQQVSTEYITKFSSVTYKAAAPLPEVRDTSDPTIVTGLLMSILEANGATIELPLLRKRVRDTVMFDSAHRPWRRSPFYLTVRVAMQRWLYKQFGTEVGRMYYKTIMCLMIRQFLEDNLKRIPFESMFFLRQKLGRRLAKLASDQATVSMDVGPSVTVAFTSLESIFDTTLNTTGGWLKATWRNYKRTNERFVPKLDPRIPPGALHLRLRNSYPTLARILADQSVPANYVQRTPEELLKHYEDSAASVKPYMYAARSHIQISQHHATVVEPAKDSDASGHPRILELSGIIRDYIHRIQTSPENYPDQKSRMLLHLMELWVLMDLEATICYPLLEDYHSGFDTDLLDPLQLLAFEDLLRVQKVQAHISSRVRACRGMQCRTIFDDPADDCFAVRYFDEYDEEGQALRFEIEDHADSQRASKEVEWEEKSELYAETIRKRDETSCVYDNVPHKYIPGVTESKHRRPCEWHDLRDAARNIKIRIFEHPLPSYEPAAKAAMFEMRCPESFAAYRNATWSVIALICSSSPGSKPERISLLREYLQLRPYVNGSKCEVTLASEKKAFLETHYASWSFPVELHDVLRTCGLKLRYYDSCSQTWTGAHDKALLWHHFPLMLATDSSYSTLQPSYADWPTSNEIQASQANRPTDISAHEFLAWQGLLVGTHSRWLDLVRELGSTNLNFSADSTWVLIVRLVTQVGPAATSTDARRDVHSALLDETLCDRLLQQVQQRLDAIHRNWREPVQMDILITILLKVVSCASTDDIHDKGTALLLQARTATDLWRCELQSIVTADARFRPFAVYASLLCKRTLHTNPDVLLDPASLEQYVAASISSNYNLVEDFKKLPFKVRNAIIHDVLYSYENRELLRCSILTNPKALINAVNRLWHLPAGYVPTVSNSSTGTWWILLELESTNVNQIHSYYVHYNYVYGTLLIDGQEMSTLPLTYRRNLLYRQIFGERNPIVFPSPLRGMSWAVSEPMKGGQRVHLGFRHDTLIVRAIQYDQLYEYIPPDVFGSRSSADLPIPLIAGCYHWLNVRNGELEIRRQDMWVSKLGNWWVQGLSYGQCQAIRRPGEASETRLLDKSNDIVQRIGAVFMSFEDLNHIILFASRDGRITIELKRLELSFYINDSGYLYSSRLGAVVTQDQDAGTWYGLKSKIVIQSAANRRQKSILVPTHNDIQVTRDNLHMSVKISTCGNTYLKFDINEVLGRIDCPPEPKLLYTKALLHAYTSHVVPDPLTSRAGVEEALRLLQTGLYQPWNPIPNDDVILLQRLADLSPMRGYYPIESHFMETVAWRPELTLHVQDDRFRPLVESILRRTSSLTKYLPDSTKQKQPSIIEVKPNPHLAARAAARTHTAKCKEDDLLHHARDKRATTSARANTMRMATVLLEQRPSPINSPSLLSLLHDAPVIGGYDKCFQKVLLSDLLAVDVKAEWGTLTQRAMKCDPQDRYRLMFLLGSIAFSEDANLHLLQKLVSFILLPEVKAVLPPPHVAYFHFRGDGVPPASYLVSFMEKAKMPFNATGFKKRAQIVVAANNHDHYVEKSCEALAGSIQTQWPQQDIDVTKLVNVDPAHLDVARALEDLTPEWQRLTCNHELAMYLEQIQVLLDRSSVDRTSVSGLEVNVHEATTSRLATVKSQQLYTLRNRDRDDLPLFKLLQQPICRVNYQNGGSLSAPGPLTPRSVNIPQRPSNVHSTLTPDGKTAGRSFQRISNALTPNRSFEIRKLKAIVDDFRKKPTLVRSRYADEMAASIDALQVHVKTQHNVAQTVNHWITADEIRPMKDSVKIIAEGIGSALATHDPQAKWLQLVDLWPKMTVAGLLTELRVTAGNVFGTGTKEALVSLGVAVTKLQQMLRIEDAQKRRKDERQRDEWSNSGHTNWDPLEYTDWLLLEIDGDIMIREEQVQVALATIAPASGENSVLQLLMGKGKTSCILPMVAAVLANKEDLARIVVPRPLLLQSVQVMQAKLGGLVNREIMHIPFSRKTSTSTTLVRSYRRLHSHIRDRGGIMVSLPEHLLSFKLSGIQQLADGHLETSMAMVEMQDWLDKHTRDILDECDVSLAIRMQLIYPSGTQTSVDGHPLRWQVIELLLSRTHDFIPAVQSHYPNSVEVVKRTAGGFPLIYFLRRDAEDYLVQLLVRDICKGNSPFLPCAKYSTEVQNDIAAYISSASSIRSELVRKITALFKEKPQLLKIANLLRGLFVHRILLSSLKKRWNVQYGLHPTRAPIAVPYMAKGVPSVAAEWGHPDVAILLTCLSFYYEGLNLAQFKQAFEQLGKLDDPSVEYTKWVLPHAPVGLEDYSAVNVEDGWQLNKLFHIIRSNAALVNFYLNNFVFPQYAKSFSVKLQASGWNLFPFQTNAGCRVTGFSGTNDTKHHLPMLLKQADLPELAHTNAEVPSYLMAERNRGYIRMNYASGQRWTEQDFIRNLAKPTGSPKIRILVDAGAQILEHANRDFAKAWLEEDTDAVAAVYFDDDHRAWVLYRTGNRTPLLASPFADDLERCVVYLDESHCRGTDLKLPVRGRAALTLGQHLSKDALVQAAMRLRLLGQSQSVTFYSPPEVHQSILDRLGKGPLFRPDSAAVLTWVFGQTCDMLEQQEPSYFAQALQYIQQRQARLSNTDFLHDEESRSQFLAAVLLKESLTIKEMYQPGGSRRTGFSKLSSWDPSLQKDVKMLQERLKQFQDNGSAVHASVLEEVEIEQERELEIEVEHEVENVREVQRPPRFRALEVTKLHPDVEHFAAFGTLVAGSSAYTPMFFALRRTSLGTKRGVSPSMSSNLWVSAQFSRTVDLYEPNDVYVRPCQWVLWSSISEKALLISPEEANALIPFLRSRSGPGSVHLIVYAAPVTRRMLHFNNLKYHATPPLPADFTAPTWLQVELGIFSGRLHLEWHEYAELLGYLGLKHDLTIDSDARPFTKKPLNFLHEWIDITRKGQDFEHTPMGFVTTGKPLSENHAFFQTFANETHADIRPRIARVDSGDDEMDEDKDDDSDHDDDEEFVPIVEHVDDSESEGEESDDDNDFADAQEDVAEDSK</sequence>
<dbReference type="Pfam" id="PF20255">
    <property type="entry name" value="DUF6606"/>
    <property type="match status" value="1"/>
</dbReference>
<feature type="compositionally biased region" description="Acidic residues" evidence="7">
    <location>
        <begin position="3140"/>
        <end position="3160"/>
    </location>
</feature>
<dbReference type="EC" id="3.4.19.12" evidence="2"/>